<evidence type="ECO:0000256" key="1">
    <source>
        <dbReference type="SAM" id="MobiDB-lite"/>
    </source>
</evidence>
<evidence type="ECO:0000259" key="3">
    <source>
        <dbReference type="Pfam" id="PF13464"/>
    </source>
</evidence>
<dbReference type="SUPFAM" id="SSF47413">
    <property type="entry name" value="lambda repressor-like DNA-binding domains"/>
    <property type="match status" value="1"/>
</dbReference>
<dbReference type="EMBL" id="BORC01000002">
    <property type="protein sequence ID" value="GIN61598.1"/>
    <property type="molecule type" value="Genomic_DNA"/>
</dbReference>
<feature type="region of interest" description="Disordered" evidence="1">
    <location>
        <begin position="136"/>
        <end position="195"/>
    </location>
</feature>
<proteinExistence type="predicted"/>
<dbReference type="InterPro" id="IPR001387">
    <property type="entry name" value="Cro/C1-type_HTH"/>
</dbReference>
<dbReference type="PANTHER" id="PTHR34475">
    <property type="match status" value="1"/>
</dbReference>
<dbReference type="InterPro" id="IPR010982">
    <property type="entry name" value="Lambda_DNA-bd_dom_sf"/>
</dbReference>
<dbReference type="PANTHER" id="PTHR34475:SF1">
    <property type="entry name" value="CYTOSKELETON PROTEIN RODZ"/>
    <property type="match status" value="1"/>
</dbReference>
<keyword evidence="2" id="KW-0472">Membrane</keyword>
<comment type="caution">
    <text evidence="4">The sequence shown here is derived from an EMBL/GenBank/DDBJ whole genome shotgun (WGS) entry which is preliminary data.</text>
</comment>
<feature type="compositionally biased region" description="Polar residues" evidence="1">
    <location>
        <begin position="136"/>
        <end position="146"/>
    </location>
</feature>
<evidence type="ECO:0000256" key="2">
    <source>
        <dbReference type="SAM" id="Phobius"/>
    </source>
</evidence>
<keyword evidence="5" id="KW-1185">Reference proteome</keyword>
<dbReference type="Pfam" id="PF13413">
    <property type="entry name" value="HTH_25"/>
    <property type="match status" value="1"/>
</dbReference>
<dbReference type="AlphaFoldDB" id="A0A919WGX9"/>
<dbReference type="Pfam" id="PF13464">
    <property type="entry name" value="RodZ_C"/>
    <property type="match status" value="1"/>
</dbReference>
<dbReference type="GO" id="GO:0003677">
    <property type="term" value="F:DNA binding"/>
    <property type="evidence" value="ECO:0007669"/>
    <property type="project" value="InterPro"/>
</dbReference>
<evidence type="ECO:0000313" key="5">
    <source>
        <dbReference type="Proteomes" id="UP000682111"/>
    </source>
</evidence>
<dbReference type="RefSeq" id="WP_095308196.1">
    <property type="nucleotide sequence ID" value="NZ_BORC01000002.1"/>
</dbReference>
<accession>A0A919WGX9</accession>
<protein>
    <submittedName>
        <fullName evidence="4">XRE family transcriptional regulator</fullName>
    </submittedName>
</protein>
<dbReference type="Gene3D" id="1.10.260.40">
    <property type="entry name" value="lambda repressor-like DNA-binding domains"/>
    <property type="match status" value="1"/>
</dbReference>
<reference evidence="4" key="1">
    <citation type="submission" date="2021-03" db="EMBL/GenBank/DDBJ databases">
        <title>Antimicrobial resistance genes in bacteria isolated from Japanese honey, and their potential for conferring macrolide and lincosamide resistance in the American foulbrood pathogen Paenibacillus larvae.</title>
        <authorList>
            <person name="Okamoto M."/>
            <person name="Kumagai M."/>
            <person name="Kanamori H."/>
            <person name="Takamatsu D."/>
        </authorList>
    </citation>
    <scope>NUCLEOTIDE SEQUENCE</scope>
    <source>
        <strain evidence="4">J27TS8</strain>
    </source>
</reference>
<dbReference type="InterPro" id="IPR050400">
    <property type="entry name" value="Bact_Cytoskel_RodZ"/>
</dbReference>
<dbReference type="Proteomes" id="UP000682111">
    <property type="component" value="Unassembled WGS sequence"/>
</dbReference>
<name>A0A919WGX9_9BACI</name>
<keyword evidence="2" id="KW-0812">Transmembrane</keyword>
<feature type="compositionally biased region" description="Acidic residues" evidence="1">
    <location>
        <begin position="161"/>
        <end position="188"/>
    </location>
</feature>
<keyword evidence="2" id="KW-1133">Transmembrane helix</keyword>
<organism evidence="4 5">
    <name type="scientific">Robertmurraya siralis</name>
    <dbReference type="NCBI Taxonomy" id="77777"/>
    <lineage>
        <taxon>Bacteria</taxon>
        <taxon>Bacillati</taxon>
        <taxon>Bacillota</taxon>
        <taxon>Bacilli</taxon>
        <taxon>Bacillales</taxon>
        <taxon>Bacillaceae</taxon>
        <taxon>Robertmurraya</taxon>
    </lineage>
</organism>
<sequence length="299" mass="33691">MTELGNRLKEARLEKDMSLDDLQAVTKIQKRYLEGIEEGNYSMMPGPFYVRAFIKQYAEAVDLEPEELFEQYQADVPTAFKDDLPEKLSRVQTRRNISGGNSKFFDILPKILVAAFIIGALAVIWYFYSQTAGKDTNEQIENNSDGASYEEAENLSREPVEEPVVDEEEDEQNGKDEDVDSTEEEVAQEQEITVVESQGRRTTYELKNADNFELKLVSTGETWVSIKNGAGQSVFQGMLTTGGTDSHTEDLSNEEEVVIRVGSAPNTEIYINDEKLEYAAAPESQTVQDITIRYTKTSE</sequence>
<evidence type="ECO:0000313" key="4">
    <source>
        <dbReference type="EMBL" id="GIN61598.1"/>
    </source>
</evidence>
<feature type="transmembrane region" description="Helical" evidence="2">
    <location>
        <begin position="111"/>
        <end position="128"/>
    </location>
</feature>
<gene>
    <name evidence="4" type="ORF">J27TS8_15910</name>
</gene>
<feature type="domain" description="Cytoskeleton protein RodZ-like C-terminal" evidence="3">
    <location>
        <begin position="216"/>
        <end position="291"/>
    </location>
</feature>
<dbReference type="CDD" id="cd00093">
    <property type="entry name" value="HTH_XRE"/>
    <property type="match status" value="1"/>
</dbReference>
<dbReference type="InterPro" id="IPR025194">
    <property type="entry name" value="RodZ-like_C"/>
</dbReference>